<dbReference type="Pfam" id="PF07261">
    <property type="entry name" value="DnaB_2"/>
    <property type="match status" value="1"/>
</dbReference>
<evidence type="ECO:0000259" key="3">
    <source>
        <dbReference type="Pfam" id="PF07261"/>
    </source>
</evidence>
<feature type="region of interest" description="Disordered" evidence="2">
    <location>
        <begin position="207"/>
        <end position="242"/>
    </location>
</feature>
<evidence type="ECO:0000313" key="5">
    <source>
        <dbReference type="EMBL" id="QHB52073.1"/>
    </source>
</evidence>
<evidence type="ECO:0000259" key="4">
    <source>
        <dbReference type="Pfam" id="PF21984"/>
    </source>
</evidence>
<evidence type="ECO:0000256" key="1">
    <source>
        <dbReference type="ARBA" id="ARBA00093462"/>
    </source>
</evidence>
<dbReference type="InterPro" id="IPR034829">
    <property type="entry name" value="DnaD-like_sf"/>
</dbReference>
<dbReference type="EMBL" id="CP047121">
    <property type="protein sequence ID" value="QHB52073.1"/>
    <property type="molecule type" value="Genomic_DNA"/>
</dbReference>
<comment type="similarity">
    <text evidence="1">Belongs to the DnaB/DnaD family.</text>
</comment>
<dbReference type="InterPro" id="IPR053162">
    <property type="entry name" value="DnaD"/>
</dbReference>
<name>A0A6P1EBE6_LENHI</name>
<evidence type="ECO:0000256" key="2">
    <source>
        <dbReference type="SAM" id="MobiDB-lite"/>
    </source>
</evidence>
<evidence type="ECO:0000313" key="6">
    <source>
        <dbReference type="Proteomes" id="UP000465035"/>
    </source>
</evidence>
<feature type="region of interest" description="Disordered" evidence="2">
    <location>
        <begin position="110"/>
        <end position="134"/>
    </location>
</feature>
<dbReference type="SUPFAM" id="SSF158499">
    <property type="entry name" value="DnaD domain-like"/>
    <property type="match status" value="1"/>
</dbReference>
<sequence length="242" mass="28512">MDRYAHDVLQYGQTTITNLLLKNYRKIGMSNEELLLYILIKRNRTLIVPMPEIDGLTALTGYSKQQLFEIFHQMIQKKLAKITQVNVDNQQVDAYDFNSLYEKLSLVEQADSTDTSEEKEPIPSTEPQVSDQQRQEMFESIEKEFGRTLSPLEMESISQWIDLDHYSPKMVELALKEAVLSQVYNLKYMDRILRNWEKRHLKTAQQIEEYNRNRTRNNSETEEPYKGPKIPFVDITNPNKDK</sequence>
<dbReference type="InterPro" id="IPR053843">
    <property type="entry name" value="DnaD_N"/>
</dbReference>
<feature type="domain" description="DnaD N-terminal" evidence="4">
    <location>
        <begin position="16"/>
        <end position="110"/>
    </location>
</feature>
<feature type="domain" description="DnaB/C C-terminal" evidence="3">
    <location>
        <begin position="138"/>
        <end position="210"/>
    </location>
</feature>
<dbReference type="InterPro" id="IPR006343">
    <property type="entry name" value="DnaB/C_C"/>
</dbReference>
<feature type="compositionally biased region" description="Basic and acidic residues" evidence="2">
    <location>
        <begin position="209"/>
        <end position="226"/>
    </location>
</feature>
<proteinExistence type="inferred from homology"/>
<gene>
    <name evidence="5" type="ORF">GQR93_07655</name>
</gene>
<dbReference type="AlphaFoldDB" id="A0A6P1EBE6"/>
<organism evidence="5 6">
    <name type="scientific">Lentilactobacillus hilgardii</name>
    <name type="common">Lactobacillus hilgardii</name>
    <dbReference type="NCBI Taxonomy" id="1588"/>
    <lineage>
        <taxon>Bacteria</taxon>
        <taxon>Bacillati</taxon>
        <taxon>Bacillota</taxon>
        <taxon>Bacilli</taxon>
        <taxon>Lactobacillales</taxon>
        <taxon>Lactobacillaceae</taxon>
        <taxon>Lentilactobacillus</taxon>
    </lineage>
</organism>
<dbReference type="NCBIfam" id="TIGR01446">
    <property type="entry name" value="DnaD_dom"/>
    <property type="match status" value="1"/>
</dbReference>
<dbReference type="Gene3D" id="1.10.10.630">
    <property type="entry name" value="DnaD domain-like"/>
    <property type="match status" value="1"/>
</dbReference>
<dbReference type="Proteomes" id="UP000465035">
    <property type="component" value="Chromosome"/>
</dbReference>
<dbReference type="InterPro" id="IPR036388">
    <property type="entry name" value="WH-like_DNA-bd_sf"/>
</dbReference>
<accession>A0A6P1EBE6</accession>
<dbReference type="PANTHER" id="PTHR37293">
    <property type="entry name" value="PHAGE REPLICATION PROTEIN-RELATED"/>
    <property type="match status" value="1"/>
</dbReference>
<dbReference type="RefSeq" id="WP_003553998.1">
    <property type="nucleotide sequence ID" value="NZ_CABKOL010000102.1"/>
</dbReference>
<dbReference type="Gene3D" id="1.10.10.10">
    <property type="entry name" value="Winged helix-like DNA-binding domain superfamily/Winged helix DNA-binding domain"/>
    <property type="match status" value="1"/>
</dbReference>
<protein>
    <submittedName>
        <fullName evidence="5">DnaD domain protein</fullName>
    </submittedName>
</protein>
<dbReference type="PANTHER" id="PTHR37293:SF6">
    <property type="entry name" value="DNA REPLICATION PROTEIN DNAD"/>
    <property type="match status" value="1"/>
</dbReference>
<dbReference type="GeneID" id="69058234"/>
<reference evidence="5 6" key="1">
    <citation type="submission" date="2019-12" db="EMBL/GenBank/DDBJ databases">
        <title>Lactobacillus hilgardii FLUB.</title>
        <authorList>
            <person name="Gustaw K."/>
        </authorList>
    </citation>
    <scope>NUCLEOTIDE SEQUENCE [LARGE SCALE GENOMIC DNA]</scope>
    <source>
        <strain evidence="5 6">FLUB</strain>
    </source>
</reference>
<dbReference type="Pfam" id="PF21984">
    <property type="entry name" value="DnaD_N"/>
    <property type="match status" value="1"/>
</dbReference>